<name>A0A7W1WQX1_9BACL</name>
<keyword evidence="3" id="KW-1185">Reference proteome</keyword>
<sequence>MNKRKWTGAVLSAMMVISMLVFPGFSSAQGNINLDGQRKRAKQIKTKQMLQHFASKREKQRRDAVHSKSGASLLDVNEVDFSDKIDSYHWHVYHLTVSEAGTIQVNSNGTPSKVMYDIFPWNPEDEKVYHHGDTLPAGEYDFVVQYNDIEFDPTETDFNYDFTVNGVQMTVDNNVPTVETTSPATHNVHLAKGTTSVTFAGSVSGANNAGISMGSQGKGVIEVSTSAPYSKDIPVQAGYNFATLTASEWSSNMAIEFFKIKVSGMKRIAGADRYEVSANISRLLQDTYPFPTDTVVIARGDLYTDALSGGALASFYGAPILLTGTNALPEKIKQEIEVMMYSHAIILGGTGSVSTNVENQLKAMGLTTERYDGANRFAVSAKIAGKISKVTGTDTAFIASGLNFPDALSASSPSGQMMMPILLVSKDYVPAEIDAFIKSHPNVKQFIIVGGPGTVSDAVATKIASYSHVGKDNVYRVGGANRFEVGVNLVDFFGLTYQQYGFMDPHTLVFANGLDFPDALSGGPLAAKLYAPIMLSYPTRLDGKVNEFLNANENEVIYILGGTGSVSTTVEQQLNAKIQ</sequence>
<accession>A0A7W1WQX1</accession>
<evidence type="ECO:0000313" key="3">
    <source>
        <dbReference type="Proteomes" id="UP000535491"/>
    </source>
</evidence>
<dbReference type="Proteomes" id="UP000535491">
    <property type="component" value="Unassembled WGS sequence"/>
</dbReference>
<dbReference type="Gene3D" id="3.40.50.12090">
    <property type="match status" value="2"/>
</dbReference>
<dbReference type="Pfam" id="PF04122">
    <property type="entry name" value="CW_binding_2"/>
    <property type="match status" value="3"/>
</dbReference>
<feature type="chain" id="PRO_5031499862" evidence="1">
    <location>
        <begin position="29"/>
        <end position="579"/>
    </location>
</feature>
<dbReference type="AlphaFoldDB" id="A0A7W1WQX1"/>
<proteinExistence type="predicted"/>
<evidence type="ECO:0000256" key="1">
    <source>
        <dbReference type="SAM" id="SignalP"/>
    </source>
</evidence>
<dbReference type="InterPro" id="IPR007253">
    <property type="entry name" value="Cell_wall-bd_2"/>
</dbReference>
<protein>
    <submittedName>
        <fullName evidence="2">Cell wall-binding repeat-containing protein</fullName>
    </submittedName>
</protein>
<evidence type="ECO:0000313" key="2">
    <source>
        <dbReference type="EMBL" id="MBA4494347.1"/>
    </source>
</evidence>
<reference evidence="2 3" key="1">
    <citation type="submission" date="2020-07" db="EMBL/GenBank/DDBJ databases">
        <authorList>
            <person name="Feng H."/>
        </authorList>
    </citation>
    <scope>NUCLEOTIDE SEQUENCE [LARGE SCALE GENOMIC DNA]</scope>
    <source>
        <strain evidence="3">s-10</strain>
    </source>
</reference>
<dbReference type="InterPro" id="IPR051922">
    <property type="entry name" value="Bact_Sporulation_Assoc"/>
</dbReference>
<dbReference type="EMBL" id="JACEIQ010000006">
    <property type="protein sequence ID" value="MBA4494347.1"/>
    <property type="molecule type" value="Genomic_DNA"/>
</dbReference>
<gene>
    <name evidence="2" type="ORF">H1191_08520</name>
</gene>
<dbReference type="PANTHER" id="PTHR30032:SF8">
    <property type="entry name" value="GERMINATION-SPECIFIC N-ACETYLMURAMOYL-L-ALANINE AMIDASE"/>
    <property type="match status" value="1"/>
</dbReference>
<dbReference type="PANTHER" id="PTHR30032">
    <property type="entry name" value="N-ACETYLMURAMOYL-L-ALANINE AMIDASE-RELATED"/>
    <property type="match status" value="1"/>
</dbReference>
<keyword evidence="1" id="KW-0732">Signal</keyword>
<dbReference type="RefSeq" id="WP_181751584.1">
    <property type="nucleotide sequence ID" value="NZ_JACEIQ010000006.1"/>
</dbReference>
<feature type="signal peptide" evidence="1">
    <location>
        <begin position="1"/>
        <end position="28"/>
    </location>
</feature>
<comment type="caution">
    <text evidence="2">The sequence shown here is derived from an EMBL/GenBank/DDBJ whole genome shotgun (WGS) entry which is preliminary data.</text>
</comment>
<organism evidence="2 3">
    <name type="scientific">Paenactinomyces guangxiensis</name>
    <dbReference type="NCBI Taxonomy" id="1490290"/>
    <lineage>
        <taxon>Bacteria</taxon>
        <taxon>Bacillati</taxon>
        <taxon>Bacillota</taxon>
        <taxon>Bacilli</taxon>
        <taxon>Bacillales</taxon>
        <taxon>Thermoactinomycetaceae</taxon>
        <taxon>Paenactinomyces</taxon>
    </lineage>
</organism>